<evidence type="ECO:0000313" key="2">
    <source>
        <dbReference type="Proteomes" id="UP001642360"/>
    </source>
</evidence>
<name>A0ABC8QVL2_9AQUA</name>
<organism evidence="1 2">
    <name type="scientific">Ilex paraguariensis</name>
    <name type="common">yerba mate</name>
    <dbReference type="NCBI Taxonomy" id="185542"/>
    <lineage>
        <taxon>Eukaryota</taxon>
        <taxon>Viridiplantae</taxon>
        <taxon>Streptophyta</taxon>
        <taxon>Embryophyta</taxon>
        <taxon>Tracheophyta</taxon>
        <taxon>Spermatophyta</taxon>
        <taxon>Magnoliopsida</taxon>
        <taxon>eudicotyledons</taxon>
        <taxon>Gunneridae</taxon>
        <taxon>Pentapetalae</taxon>
        <taxon>asterids</taxon>
        <taxon>campanulids</taxon>
        <taxon>Aquifoliales</taxon>
        <taxon>Aquifoliaceae</taxon>
        <taxon>Ilex</taxon>
    </lineage>
</organism>
<sequence>MKILLTKLPSLGSHYSNRNTIQITPCHPLGTFAHSLFFLEFDLPRIPLLGRSPAAHLSFDLTAQSQVSVRYWYCINVAKAIHFIGGHI</sequence>
<dbReference type="Proteomes" id="UP001642360">
    <property type="component" value="Unassembled WGS sequence"/>
</dbReference>
<evidence type="ECO:0000313" key="1">
    <source>
        <dbReference type="EMBL" id="CAK9136773.1"/>
    </source>
</evidence>
<comment type="caution">
    <text evidence="1">The sequence shown here is derived from an EMBL/GenBank/DDBJ whole genome shotgun (WGS) entry which is preliminary data.</text>
</comment>
<gene>
    <name evidence="1" type="ORF">ILEXP_LOCUS3780</name>
</gene>
<keyword evidence="2" id="KW-1185">Reference proteome</keyword>
<dbReference type="EMBL" id="CAUOFW020000779">
    <property type="protein sequence ID" value="CAK9136773.1"/>
    <property type="molecule type" value="Genomic_DNA"/>
</dbReference>
<dbReference type="AlphaFoldDB" id="A0ABC8QVL2"/>
<proteinExistence type="predicted"/>
<accession>A0ABC8QVL2</accession>
<reference evidence="1 2" key="1">
    <citation type="submission" date="2024-02" db="EMBL/GenBank/DDBJ databases">
        <authorList>
            <person name="Vignale AGUSTIN F."/>
            <person name="Sosa J E."/>
            <person name="Modenutti C."/>
        </authorList>
    </citation>
    <scope>NUCLEOTIDE SEQUENCE [LARGE SCALE GENOMIC DNA]</scope>
</reference>
<protein>
    <submittedName>
        <fullName evidence="1">Uncharacterized protein</fullName>
    </submittedName>
</protein>